<dbReference type="EMBL" id="CP041666">
    <property type="protein sequence ID" value="QDP39285.1"/>
    <property type="molecule type" value="Genomic_DNA"/>
</dbReference>
<evidence type="ECO:0000313" key="1">
    <source>
        <dbReference type="EMBL" id="QDP39285.1"/>
    </source>
</evidence>
<dbReference type="RefSeq" id="WP_143892035.1">
    <property type="nucleotide sequence ID" value="NZ_CP041666.1"/>
</dbReference>
<accession>A0A516KD00</accession>
<reference evidence="1 2" key="1">
    <citation type="submission" date="2019-07" db="EMBL/GenBank/DDBJ databases">
        <authorList>
            <person name="Li J."/>
        </authorList>
    </citation>
    <scope>NUCLEOTIDE SEQUENCE [LARGE SCALE GENOMIC DNA]</scope>
    <source>
        <strain evidence="1 2">TKL69</strain>
    </source>
</reference>
<sequence length="175" mass="20414">MTFYYYIAANYPLTEGTFGEKFTWKKLSDVPKPDDPADLRNCMDLSDLEDEWVKVYETELDFSFVAVTLLENDHIKELLPISERFVYELGGSFSYHRSEAFNNYDSFKGNEKCVMELLDFVKRELKKGESILVYACWDGEEALPVLSESTIHIDTFVLGSSFELENRHLLIFKRD</sequence>
<proteinExistence type="predicted"/>
<name>A0A516KD00_9BACI</name>
<gene>
    <name evidence="1" type="ORF">FN924_03200</name>
</gene>
<keyword evidence="2" id="KW-1185">Reference proteome</keyword>
<evidence type="ECO:0000313" key="2">
    <source>
        <dbReference type="Proteomes" id="UP000315215"/>
    </source>
</evidence>
<dbReference type="Proteomes" id="UP000315215">
    <property type="component" value="Chromosome"/>
</dbReference>
<organism evidence="1 2">
    <name type="scientific">Radiobacillus deserti</name>
    <dbReference type="NCBI Taxonomy" id="2594883"/>
    <lineage>
        <taxon>Bacteria</taxon>
        <taxon>Bacillati</taxon>
        <taxon>Bacillota</taxon>
        <taxon>Bacilli</taxon>
        <taxon>Bacillales</taxon>
        <taxon>Bacillaceae</taxon>
        <taxon>Radiobacillus</taxon>
    </lineage>
</organism>
<dbReference type="AlphaFoldDB" id="A0A516KD00"/>
<dbReference type="OrthoDB" id="2155647at2"/>
<dbReference type="KEGG" id="aqt:FN924_03200"/>
<protein>
    <submittedName>
        <fullName evidence="1">Uncharacterized protein</fullName>
    </submittedName>
</protein>